<evidence type="ECO:0000259" key="1">
    <source>
        <dbReference type="Pfam" id="PF22513"/>
    </source>
</evidence>
<dbReference type="SUPFAM" id="SSF47598">
    <property type="entry name" value="Ribbon-helix-helix"/>
    <property type="match status" value="1"/>
</dbReference>
<reference evidence="2 3" key="1">
    <citation type="submission" date="2019-03" db="EMBL/GenBank/DDBJ databases">
        <title>Genomic Encyclopedia of Type Strains, Phase III (KMG-III): the genomes of soil and plant-associated and newly described type strains.</title>
        <authorList>
            <person name="Whitman W."/>
        </authorList>
    </citation>
    <scope>NUCLEOTIDE SEQUENCE [LARGE SCALE GENOMIC DNA]</scope>
    <source>
        <strain evidence="2 3">LMG 29544</strain>
    </source>
</reference>
<dbReference type="Gene3D" id="1.10.1220.10">
    <property type="entry name" value="Met repressor-like"/>
    <property type="match status" value="1"/>
</dbReference>
<evidence type="ECO:0000313" key="2">
    <source>
        <dbReference type="EMBL" id="TDY42049.1"/>
    </source>
</evidence>
<evidence type="ECO:0000313" key="3">
    <source>
        <dbReference type="Proteomes" id="UP000295509"/>
    </source>
</evidence>
<dbReference type="InterPro" id="IPR053853">
    <property type="entry name" value="FitA-like_RHH"/>
</dbReference>
<organism evidence="2 3">
    <name type="scientific">Paraburkholderia rhizosphaerae</name>
    <dbReference type="NCBI Taxonomy" id="480658"/>
    <lineage>
        <taxon>Bacteria</taxon>
        <taxon>Pseudomonadati</taxon>
        <taxon>Pseudomonadota</taxon>
        <taxon>Betaproteobacteria</taxon>
        <taxon>Burkholderiales</taxon>
        <taxon>Burkholderiaceae</taxon>
        <taxon>Paraburkholderia</taxon>
    </lineage>
</organism>
<keyword evidence="3" id="KW-1185">Reference proteome</keyword>
<proteinExistence type="predicted"/>
<dbReference type="EMBL" id="SORE01000023">
    <property type="protein sequence ID" value="TDY42049.1"/>
    <property type="molecule type" value="Genomic_DNA"/>
</dbReference>
<dbReference type="InterPro" id="IPR010985">
    <property type="entry name" value="Ribbon_hlx_hlx"/>
</dbReference>
<dbReference type="GO" id="GO:0006355">
    <property type="term" value="P:regulation of DNA-templated transcription"/>
    <property type="evidence" value="ECO:0007669"/>
    <property type="project" value="InterPro"/>
</dbReference>
<dbReference type="InterPro" id="IPR013321">
    <property type="entry name" value="Arc_rbn_hlx_hlx"/>
</dbReference>
<feature type="domain" description="Antitoxin FitA-like ribbon-helix-helix" evidence="1">
    <location>
        <begin position="4"/>
        <end position="40"/>
    </location>
</feature>
<dbReference type="Proteomes" id="UP000295509">
    <property type="component" value="Unassembled WGS sequence"/>
</dbReference>
<dbReference type="AlphaFoldDB" id="A0A4R8LIL0"/>
<sequence>MPGVTINDIDDEPEARLRTRASLRGRSMQDEVHDILRAALSEDETPRDPRNLLDVIRSRVGFRAQSRDRLSKVEKLVSQSKSSMR</sequence>
<comment type="caution">
    <text evidence="2">The sequence shown here is derived from an EMBL/GenBank/DDBJ whole genome shotgun (WGS) entry which is preliminary data.</text>
</comment>
<gene>
    <name evidence="2" type="ORF">BX592_12335</name>
</gene>
<protein>
    <recommendedName>
        <fullName evidence="1">Antitoxin FitA-like ribbon-helix-helix domain-containing protein</fullName>
    </recommendedName>
</protein>
<accession>A0A4R8LIL0</accession>
<dbReference type="Pfam" id="PF22513">
    <property type="entry name" value="FitA-like_RHH"/>
    <property type="match status" value="1"/>
</dbReference>
<name>A0A4R8LIL0_9BURK</name>